<feature type="region of interest" description="Disordered" evidence="1">
    <location>
        <begin position="1"/>
        <end position="33"/>
    </location>
</feature>
<sequence>MDDLGAGDCTTDGTCEEDAAGDGNSGIEGLKPSDASLLDETTMAIQQFSVADMKCCDDSAFKQSIDI</sequence>
<dbReference type="AlphaFoldDB" id="A0A0K2TA96"/>
<dbReference type="OrthoDB" id="10413688at2759"/>
<protein>
    <submittedName>
        <fullName evidence="2">Uncharacterized protein</fullName>
    </submittedName>
</protein>
<evidence type="ECO:0000313" key="2">
    <source>
        <dbReference type="EMBL" id="CDW22487.1"/>
    </source>
</evidence>
<reference evidence="2" key="1">
    <citation type="submission" date="2014-05" db="EMBL/GenBank/DDBJ databases">
        <authorList>
            <person name="Chronopoulou M."/>
        </authorList>
    </citation>
    <scope>NUCLEOTIDE SEQUENCE</scope>
    <source>
        <tissue evidence="2">Whole organism</tissue>
    </source>
</reference>
<proteinExistence type="predicted"/>
<organism evidence="2">
    <name type="scientific">Lepeophtheirus salmonis</name>
    <name type="common">Salmon louse</name>
    <name type="synonym">Caligus salmonis</name>
    <dbReference type="NCBI Taxonomy" id="72036"/>
    <lineage>
        <taxon>Eukaryota</taxon>
        <taxon>Metazoa</taxon>
        <taxon>Ecdysozoa</taxon>
        <taxon>Arthropoda</taxon>
        <taxon>Crustacea</taxon>
        <taxon>Multicrustacea</taxon>
        <taxon>Hexanauplia</taxon>
        <taxon>Copepoda</taxon>
        <taxon>Siphonostomatoida</taxon>
        <taxon>Caligidae</taxon>
        <taxon>Lepeophtheirus</taxon>
    </lineage>
</organism>
<name>A0A0K2TA96_LEPSM</name>
<dbReference type="EMBL" id="HACA01005126">
    <property type="protein sequence ID" value="CDW22487.1"/>
    <property type="molecule type" value="Transcribed_RNA"/>
</dbReference>
<accession>A0A0K2TA96</accession>
<evidence type="ECO:0000256" key="1">
    <source>
        <dbReference type="SAM" id="MobiDB-lite"/>
    </source>
</evidence>